<feature type="compositionally biased region" description="Polar residues" evidence="1">
    <location>
        <begin position="384"/>
        <end position="395"/>
    </location>
</feature>
<feature type="region of interest" description="Disordered" evidence="1">
    <location>
        <begin position="90"/>
        <end position="154"/>
    </location>
</feature>
<feature type="compositionally biased region" description="Polar residues" evidence="1">
    <location>
        <begin position="301"/>
        <end position="335"/>
    </location>
</feature>
<feature type="region of interest" description="Disordered" evidence="1">
    <location>
        <begin position="212"/>
        <end position="260"/>
    </location>
</feature>
<feature type="compositionally biased region" description="Basic and acidic residues" evidence="1">
    <location>
        <begin position="431"/>
        <end position="445"/>
    </location>
</feature>
<feature type="compositionally biased region" description="Pro residues" evidence="1">
    <location>
        <begin position="98"/>
        <end position="112"/>
    </location>
</feature>
<feature type="compositionally biased region" description="Low complexity" evidence="1">
    <location>
        <begin position="239"/>
        <end position="252"/>
    </location>
</feature>
<reference evidence="2" key="1">
    <citation type="submission" date="2023-03" db="EMBL/GenBank/DDBJ databases">
        <title>Massive genome expansion in bonnet fungi (Mycena s.s.) driven by repeated elements and novel gene families across ecological guilds.</title>
        <authorList>
            <consortium name="Lawrence Berkeley National Laboratory"/>
            <person name="Harder C.B."/>
            <person name="Miyauchi S."/>
            <person name="Viragh M."/>
            <person name="Kuo A."/>
            <person name="Thoen E."/>
            <person name="Andreopoulos B."/>
            <person name="Lu D."/>
            <person name="Skrede I."/>
            <person name="Drula E."/>
            <person name="Henrissat B."/>
            <person name="Morin E."/>
            <person name="Kohler A."/>
            <person name="Barry K."/>
            <person name="LaButti K."/>
            <person name="Morin E."/>
            <person name="Salamov A."/>
            <person name="Lipzen A."/>
            <person name="Mereny Z."/>
            <person name="Hegedus B."/>
            <person name="Baldrian P."/>
            <person name="Stursova M."/>
            <person name="Weitz H."/>
            <person name="Taylor A."/>
            <person name="Grigoriev I.V."/>
            <person name="Nagy L.G."/>
            <person name="Martin F."/>
            <person name="Kauserud H."/>
        </authorList>
    </citation>
    <scope>NUCLEOTIDE SEQUENCE</scope>
    <source>
        <strain evidence="2">9284</strain>
    </source>
</reference>
<feature type="region of interest" description="Disordered" evidence="1">
    <location>
        <begin position="169"/>
        <end position="190"/>
    </location>
</feature>
<keyword evidence="3" id="KW-1185">Reference proteome</keyword>
<evidence type="ECO:0000256" key="1">
    <source>
        <dbReference type="SAM" id="MobiDB-lite"/>
    </source>
</evidence>
<sequence length="522" mass="57189">MSGPTLASRPTTAASSVSSTSSTTSSALALALRPDYSPYLSETTYPLPHIAHLTPIEIFKLNLGPRLPARRKHSAPATTFRNLRLREPPRAPPRVIEAPPPALTLIPLPMPMPTSSNPRRRSSVRRVSTPVPKGPRAMSIRNEAAPRTSGPKRASREYIRFTLWKGKGRAEGEGEGEGDLHMHPETESATDLRDLLSASALTRTDTRMSATSDIAFASPSESGASRYQKPSTPETDVLSFSSPSPSRPTSLSKVPPGQSSKLARMLGGEFDAEGRVRPTPALRLDTGIPNGRHRRGISLDSPGNHSNSYLYLNSPADTQSDVTTTTEMSPTSKPSKLTRILGAEFVSDHRRPTPSLHLDTRLRNRESRQLDSPNASLHPYLDSPHTQLGTPQDLSPLTPIAFNQPPSTDGHAQATSAASESDENASILEAPRPRKLSDLPDRSWQRHGDWDLERDWEWDRTLDRTLTPPPPPFSAPPLGQFGAANQDQTVFMLPFDDAVDWTGEWSEANMQEVIRKLRGLKK</sequence>
<feature type="compositionally biased region" description="Low complexity" evidence="1">
    <location>
        <begin position="11"/>
        <end position="25"/>
    </location>
</feature>
<proteinExistence type="predicted"/>
<protein>
    <submittedName>
        <fullName evidence="2">Uncharacterized protein</fullName>
    </submittedName>
</protein>
<dbReference type="EMBL" id="JARKIF010000025">
    <property type="protein sequence ID" value="KAJ7614842.1"/>
    <property type="molecule type" value="Genomic_DNA"/>
</dbReference>
<feature type="compositionally biased region" description="Polar residues" evidence="1">
    <location>
        <begin position="219"/>
        <end position="234"/>
    </location>
</feature>
<name>A0AAD7FE45_9AGAR</name>
<evidence type="ECO:0000313" key="2">
    <source>
        <dbReference type="EMBL" id="KAJ7614842.1"/>
    </source>
</evidence>
<comment type="caution">
    <text evidence="2">The sequence shown here is derived from an EMBL/GenBank/DDBJ whole genome shotgun (WGS) entry which is preliminary data.</text>
</comment>
<organism evidence="2 3">
    <name type="scientific">Roridomyces roridus</name>
    <dbReference type="NCBI Taxonomy" id="1738132"/>
    <lineage>
        <taxon>Eukaryota</taxon>
        <taxon>Fungi</taxon>
        <taxon>Dikarya</taxon>
        <taxon>Basidiomycota</taxon>
        <taxon>Agaricomycotina</taxon>
        <taxon>Agaricomycetes</taxon>
        <taxon>Agaricomycetidae</taxon>
        <taxon>Agaricales</taxon>
        <taxon>Marasmiineae</taxon>
        <taxon>Mycenaceae</taxon>
        <taxon>Roridomyces</taxon>
    </lineage>
</organism>
<gene>
    <name evidence="2" type="ORF">FB45DRAFT_936185</name>
</gene>
<dbReference type="AlphaFoldDB" id="A0AAD7FE45"/>
<feature type="region of interest" description="Disordered" evidence="1">
    <location>
        <begin position="280"/>
        <end position="445"/>
    </location>
</feature>
<evidence type="ECO:0000313" key="3">
    <source>
        <dbReference type="Proteomes" id="UP001221142"/>
    </source>
</evidence>
<feature type="region of interest" description="Disordered" evidence="1">
    <location>
        <begin position="1"/>
        <end position="25"/>
    </location>
</feature>
<dbReference type="Proteomes" id="UP001221142">
    <property type="component" value="Unassembled WGS sequence"/>
</dbReference>
<feature type="compositionally biased region" description="Basic and acidic residues" evidence="1">
    <location>
        <begin position="358"/>
        <end position="369"/>
    </location>
</feature>
<accession>A0AAD7FE45</accession>